<dbReference type="InterPro" id="IPR000873">
    <property type="entry name" value="AMP-dep_synth/lig_dom"/>
</dbReference>
<dbReference type="GO" id="GO:0016405">
    <property type="term" value="F:CoA-ligase activity"/>
    <property type="evidence" value="ECO:0007669"/>
    <property type="project" value="TreeGrafter"/>
</dbReference>
<feature type="domain" description="AMP-dependent synthetase/ligase" evidence="3">
    <location>
        <begin position="4"/>
        <end position="421"/>
    </location>
</feature>
<dbReference type="EMBL" id="BMNM01000002">
    <property type="protein sequence ID" value="GGI72693.1"/>
    <property type="molecule type" value="Genomic_DNA"/>
</dbReference>
<protein>
    <submittedName>
        <fullName evidence="5">Acyl-CoA synthetase</fullName>
    </submittedName>
</protein>
<evidence type="ECO:0000259" key="4">
    <source>
        <dbReference type="Pfam" id="PF13193"/>
    </source>
</evidence>
<dbReference type="Pfam" id="PF13193">
    <property type="entry name" value="AMP-binding_C"/>
    <property type="match status" value="1"/>
</dbReference>
<evidence type="ECO:0000256" key="2">
    <source>
        <dbReference type="ARBA" id="ARBA00022598"/>
    </source>
</evidence>
<organism evidence="5 6">
    <name type="scientific">Vulcanisaeta souniana JCM 11219</name>
    <dbReference type="NCBI Taxonomy" id="1293586"/>
    <lineage>
        <taxon>Archaea</taxon>
        <taxon>Thermoproteota</taxon>
        <taxon>Thermoprotei</taxon>
        <taxon>Thermoproteales</taxon>
        <taxon>Thermoproteaceae</taxon>
        <taxon>Vulcanisaeta</taxon>
    </lineage>
</organism>
<dbReference type="PANTHER" id="PTHR24096">
    <property type="entry name" value="LONG-CHAIN-FATTY-ACID--COA LIGASE"/>
    <property type="match status" value="1"/>
</dbReference>
<evidence type="ECO:0000313" key="6">
    <source>
        <dbReference type="Proteomes" id="UP000657075"/>
    </source>
</evidence>
<keyword evidence="2" id="KW-0436">Ligase</keyword>
<comment type="caution">
    <text evidence="5">The sequence shown here is derived from an EMBL/GenBank/DDBJ whole genome shotgun (WGS) entry which is preliminary data.</text>
</comment>
<feature type="domain" description="AMP-binding enzyme C-terminal" evidence="4">
    <location>
        <begin position="480"/>
        <end position="549"/>
    </location>
</feature>
<gene>
    <name evidence="5" type="ORF">GCM10007112_06890</name>
</gene>
<dbReference type="InterPro" id="IPR045851">
    <property type="entry name" value="AMP-bd_C_sf"/>
</dbReference>
<reference evidence="5" key="1">
    <citation type="journal article" date="2014" name="Int. J. Syst. Evol. Microbiol.">
        <title>Complete genome sequence of Corynebacterium casei LMG S-19264T (=DSM 44701T), isolated from a smear-ripened cheese.</title>
        <authorList>
            <consortium name="US DOE Joint Genome Institute (JGI-PGF)"/>
            <person name="Walter F."/>
            <person name="Albersmeier A."/>
            <person name="Kalinowski J."/>
            <person name="Ruckert C."/>
        </authorList>
    </citation>
    <scope>NUCLEOTIDE SEQUENCE</scope>
    <source>
        <strain evidence="5">JCM 11219</strain>
    </source>
</reference>
<dbReference type="AlphaFoldDB" id="A0A830EFU8"/>
<dbReference type="Pfam" id="PF00501">
    <property type="entry name" value="AMP-binding"/>
    <property type="match status" value="1"/>
</dbReference>
<dbReference type="PANTHER" id="PTHR24096:SF149">
    <property type="entry name" value="AMP-BINDING DOMAIN-CONTAINING PROTEIN-RELATED"/>
    <property type="match status" value="1"/>
</dbReference>
<comment type="similarity">
    <text evidence="1">Belongs to the ATP-dependent AMP-binding enzyme family.</text>
</comment>
<accession>A0A830EFU8</accession>
<proteinExistence type="inferred from homology"/>
<evidence type="ECO:0000313" key="5">
    <source>
        <dbReference type="EMBL" id="GGI72693.1"/>
    </source>
</evidence>
<dbReference type="PROSITE" id="PS00455">
    <property type="entry name" value="AMP_BINDING"/>
    <property type="match status" value="1"/>
</dbReference>
<dbReference type="InterPro" id="IPR020845">
    <property type="entry name" value="AMP-binding_CS"/>
</dbReference>
<dbReference type="InterPro" id="IPR042099">
    <property type="entry name" value="ANL_N_sf"/>
</dbReference>
<evidence type="ECO:0000259" key="3">
    <source>
        <dbReference type="Pfam" id="PF00501"/>
    </source>
</evidence>
<sequence>MVRAVENPDKTALIYYGTRITYGELNAMANKFANYLIDSLRVGKGDRVGIVLPNCPDFYITYYGILKAGGVAPLYSVMYREMELRHLLKVSRPRAIVVADNLVPMLRRVVNEVDPSIKLICASDLDFLPTTPELPVHESMKRSKDCGGELDLITILRSSDYSDEEPTVEHTEVDVSVNDPAVMLFTSGTTGLPKAVVHKHFGILYKQAAAFTYGPYDYLIPRGREFDYRVFLNEVAKSEVRLVVLPIYWVAGKDFGLDSLPVVGYTAVLLARYDPRVVLLAIHKYRVTYTYLTFDAYLDILNSPLINEVDRSSLRFAAGSSFIARLNRELRRKFNSFFPNAVIYEASYGLTETHTYDVINLGMLLDDLDLALRERYGSLAVGPTVPGTYVKILDPETGELLPPGKPGVIWIRSPALVEGYLERPEETTRDFRDGWFNTGDYGLVDENGYLHFIQRIKDMIKVSGVSVSPVLVEEELKELAPEIREVAVIGAKDPETGEAPIAFVALKDEFRGKITEEEILNRCRGKMSRYHIPRRVIFMDQLPKTPSGKIVKEDLKRAWEELKNK</sequence>
<dbReference type="InterPro" id="IPR025110">
    <property type="entry name" value="AMP-bd_C"/>
</dbReference>
<evidence type="ECO:0000256" key="1">
    <source>
        <dbReference type="ARBA" id="ARBA00006432"/>
    </source>
</evidence>
<dbReference type="Gene3D" id="3.30.300.30">
    <property type="match status" value="1"/>
</dbReference>
<dbReference type="Gene3D" id="3.40.50.12780">
    <property type="entry name" value="N-terminal domain of ligase-like"/>
    <property type="match status" value="1"/>
</dbReference>
<dbReference type="SUPFAM" id="SSF56801">
    <property type="entry name" value="Acetyl-CoA synthetase-like"/>
    <property type="match status" value="1"/>
</dbReference>
<name>A0A830EFU8_9CREN</name>
<dbReference type="Proteomes" id="UP000657075">
    <property type="component" value="Unassembled WGS sequence"/>
</dbReference>
<reference evidence="5" key="2">
    <citation type="submission" date="2020-09" db="EMBL/GenBank/DDBJ databases">
        <authorList>
            <person name="Sun Q."/>
            <person name="Ohkuma M."/>
        </authorList>
    </citation>
    <scope>NUCLEOTIDE SEQUENCE</scope>
    <source>
        <strain evidence="5">JCM 11219</strain>
    </source>
</reference>